<feature type="chain" id="PRO_5024519704" description="Endolytic peptidoglycan transglycosylase RlpA" evidence="6">
    <location>
        <begin position="27"/>
        <end position="295"/>
    </location>
</feature>
<dbReference type="PROSITE" id="PS51257">
    <property type="entry name" value="PROKAR_LIPOPROTEIN"/>
    <property type="match status" value="1"/>
</dbReference>
<dbReference type="RefSeq" id="WP_150060385.1">
    <property type="nucleotide sequence ID" value="NZ_JACHII010000001.1"/>
</dbReference>
<name>A0A5M6IH60_9PROT</name>
<keyword evidence="9" id="KW-1185">Reference proteome</keyword>
<dbReference type="GO" id="GO:0042834">
    <property type="term" value="F:peptidoglycan binding"/>
    <property type="evidence" value="ECO:0007669"/>
    <property type="project" value="InterPro"/>
</dbReference>
<comment type="function">
    <text evidence="4">Lytic transglycosylase with a strong preference for naked glycan strands that lack stem peptides.</text>
</comment>
<evidence type="ECO:0000256" key="6">
    <source>
        <dbReference type="SAM" id="SignalP"/>
    </source>
</evidence>
<comment type="similarity">
    <text evidence="4 5">Belongs to the RlpA family.</text>
</comment>
<feature type="domain" description="SPOR" evidence="7">
    <location>
        <begin position="217"/>
        <end position="295"/>
    </location>
</feature>
<feature type="signal peptide" evidence="6">
    <location>
        <begin position="1"/>
        <end position="26"/>
    </location>
</feature>
<dbReference type="InterPro" id="IPR036680">
    <property type="entry name" value="SPOR-like_sf"/>
</dbReference>
<dbReference type="InterPro" id="IPR007730">
    <property type="entry name" value="SPOR-like_dom"/>
</dbReference>
<dbReference type="HAMAP" id="MF_02071">
    <property type="entry name" value="RlpA"/>
    <property type="match status" value="1"/>
</dbReference>
<keyword evidence="4" id="KW-0449">Lipoprotein</keyword>
<dbReference type="PANTHER" id="PTHR34183">
    <property type="entry name" value="ENDOLYTIC PEPTIDOGLYCAN TRANSGLYCOSYLASE RLPA"/>
    <property type="match status" value="1"/>
</dbReference>
<dbReference type="GO" id="GO:0000270">
    <property type="term" value="P:peptidoglycan metabolic process"/>
    <property type="evidence" value="ECO:0007669"/>
    <property type="project" value="UniProtKB-UniRule"/>
</dbReference>
<dbReference type="PROSITE" id="PS51724">
    <property type="entry name" value="SPOR"/>
    <property type="match status" value="1"/>
</dbReference>
<sequence>MDRAQVARAIGLVCTLMGALVLSGCAETALTANTAKSLNDALSDPWQGGHYKVGSAYQVSGRWYTPHEDFEYDEVGVASWYGPNFHGGRTANGERFDQNGLSAAHRTLPLPSLVRVTNLENGRAVTLRVNDRGPFANDRILDVSKKAAELLGFRNKGTARVRVVILPEESLALRAGLEPSFSRATTVRLASAVPAQAPMLMPPTMPPNRAAVMPALVAGTRGWFVQAGAFSDAENAQRVASDLAGIGPTRVSAVVRNGRDLVRVRLGPVTEGRDAARLLQRVQASGYPDARLVAN</sequence>
<evidence type="ECO:0000256" key="2">
    <source>
        <dbReference type="ARBA" id="ARBA00023239"/>
    </source>
</evidence>
<evidence type="ECO:0000256" key="1">
    <source>
        <dbReference type="ARBA" id="ARBA00022729"/>
    </source>
</evidence>
<keyword evidence="4" id="KW-0564">Palmitate</keyword>
<dbReference type="Proteomes" id="UP000324065">
    <property type="component" value="Unassembled WGS sequence"/>
</dbReference>
<dbReference type="NCBIfam" id="TIGR00413">
    <property type="entry name" value="rlpA"/>
    <property type="match status" value="1"/>
</dbReference>
<evidence type="ECO:0000256" key="5">
    <source>
        <dbReference type="RuleBase" id="RU003495"/>
    </source>
</evidence>
<dbReference type="AlphaFoldDB" id="A0A5M6IH60"/>
<reference evidence="8 9" key="1">
    <citation type="submission" date="2019-09" db="EMBL/GenBank/DDBJ databases">
        <title>Genome sequence of Roseospira marina, one of the more divergent members of the non-sulfur purple photosynthetic bacterial family, the Rhodospirillaceae.</title>
        <authorList>
            <person name="Meyer T."/>
            <person name="Kyndt J."/>
        </authorList>
    </citation>
    <scope>NUCLEOTIDE SEQUENCE [LARGE SCALE GENOMIC DNA]</scope>
    <source>
        <strain evidence="8 9">DSM 15113</strain>
    </source>
</reference>
<dbReference type="SUPFAM" id="SSF110997">
    <property type="entry name" value="Sporulation related repeat"/>
    <property type="match status" value="1"/>
</dbReference>
<dbReference type="Pfam" id="PF03330">
    <property type="entry name" value="DPBB_1"/>
    <property type="match status" value="1"/>
</dbReference>
<dbReference type="GO" id="GO:0008932">
    <property type="term" value="F:lytic endotransglycosylase activity"/>
    <property type="evidence" value="ECO:0007669"/>
    <property type="project" value="UniProtKB-UniRule"/>
</dbReference>
<evidence type="ECO:0000313" key="9">
    <source>
        <dbReference type="Proteomes" id="UP000324065"/>
    </source>
</evidence>
<dbReference type="Gene3D" id="2.40.40.10">
    <property type="entry name" value="RlpA-like domain"/>
    <property type="match status" value="1"/>
</dbReference>
<keyword evidence="1 6" id="KW-0732">Signal</keyword>
<dbReference type="Pfam" id="PF05036">
    <property type="entry name" value="SPOR"/>
    <property type="match status" value="1"/>
</dbReference>
<keyword evidence="4" id="KW-1003">Cell membrane</keyword>
<dbReference type="CDD" id="cd22268">
    <property type="entry name" value="DPBB_RlpA-like"/>
    <property type="match status" value="1"/>
</dbReference>
<comment type="subcellular location">
    <subcellularLocation>
        <location evidence="4">Cell membrane</location>
        <topology evidence="4">Lipid-anchor</topology>
    </subcellularLocation>
</comment>
<dbReference type="EMBL" id="VWPJ01000001">
    <property type="protein sequence ID" value="KAA5607247.1"/>
    <property type="molecule type" value="Genomic_DNA"/>
</dbReference>
<comment type="caution">
    <text evidence="8">The sequence shown here is derived from an EMBL/GenBank/DDBJ whole genome shotgun (WGS) entry which is preliminary data.</text>
</comment>
<proteinExistence type="inferred from homology"/>
<dbReference type="OrthoDB" id="9779128at2"/>
<gene>
    <name evidence="4" type="primary">rlpA</name>
    <name evidence="8" type="ORF">F1188_00295</name>
</gene>
<dbReference type="PANTHER" id="PTHR34183:SF1">
    <property type="entry name" value="ENDOLYTIC PEPTIDOGLYCAN TRANSGLYCOSYLASE RLPA"/>
    <property type="match status" value="1"/>
</dbReference>
<evidence type="ECO:0000256" key="4">
    <source>
        <dbReference type="HAMAP-Rule" id="MF_02071"/>
    </source>
</evidence>
<keyword evidence="3 4" id="KW-0961">Cell wall biogenesis/degradation</keyword>
<dbReference type="InterPro" id="IPR036908">
    <property type="entry name" value="RlpA-like_sf"/>
</dbReference>
<evidence type="ECO:0000259" key="7">
    <source>
        <dbReference type="PROSITE" id="PS51724"/>
    </source>
</evidence>
<dbReference type="Gene3D" id="3.30.70.1070">
    <property type="entry name" value="Sporulation related repeat"/>
    <property type="match status" value="1"/>
</dbReference>
<keyword evidence="2 4" id="KW-0456">Lyase</keyword>
<evidence type="ECO:0000313" key="8">
    <source>
        <dbReference type="EMBL" id="KAA5607247.1"/>
    </source>
</evidence>
<organism evidence="8 9">
    <name type="scientific">Roseospira marina</name>
    <dbReference type="NCBI Taxonomy" id="140057"/>
    <lineage>
        <taxon>Bacteria</taxon>
        <taxon>Pseudomonadati</taxon>
        <taxon>Pseudomonadota</taxon>
        <taxon>Alphaproteobacteria</taxon>
        <taxon>Rhodospirillales</taxon>
        <taxon>Rhodospirillaceae</taxon>
        <taxon>Roseospira</taxon>
    </lineage>
</organism>
<dbReference type="GO" id="GO:0005886">
    <property type="term" value="C:plasma membrane"/>
    <property type="evidence" value="ECO:0007669"/>
    <property type="project" value="UniProtKB-SubCell"/>
</dbReference>
<dbReference type="GO" id="GO:0009279">
    <property type="term" value="C:cell outer membrane"/>
    <property type="evidence" value="ECO:0007669"/>
    <property type="project" value="TreeGrafter"/>
</dbReference>
<dbReference type="SUPFAM" id="SSF50685">
    <property type="entry name" value="Barwin-like endoglucanases"/>
    <property type="match status" value="1"/>
</dbReference>
<dbReference type="InterPro" id="IPR009009">
    <property type="entry name" value="RlpA-like_DPBB"/>
</dbReference>
<protein>
    <recommendedName>
        <fullName evidence="4">Endolytic peptidoglycan transglycosylase RlpA</fullName>
        <ecNumber evidence="4">4.2.2.-</ecNumber>
    </recommendedName>
</protein>
<evidence type="ECO:0000256" key="3">
    <source>
        <dbReference type="ARBA" id="ARBA00023316"/>
    </source>
</evidence>
<dbReference type="InterPro" id="IPR034718">
    <property type="entry name" value="RlpA"/>
</dbReference>
<dbReference type="EC" id="4.2.2.-" evidence="4"/>
<accession>A0A5M6IH60</accession>
<dbReference type="GO" id="GO:0071555">
    <property type="term" value="P:cell wall organization"/>
    <property type="evidence" value="ECO:0007669"/>
    <property type="project" value="UniProtKB-KW"/>
</dbReference>
<keyword evidence="4" id="KW-0472">Membrane</keyword>
<dbReference type="InterPro" id="IPR012997">
    <property type="entry name" value="RplA"/>
</dbReference>